<dbReference type="GO" id="GO:0005886">
    <property type="term" value="C:plasma membrane"/>
    <property type="evidence" value="ECO:0007669"/>
    <property type="project" value="TreeGrafter"/>
</dbReference>
<feature type="region of interest" description="Disordered" evidence="2">
    <location>
        <begin position="1229"/>
        <end position="1305"/>
    </location>
</feature>
<evidence type="ECO:0000256" key="2">
    <source>
        <dbReference type="SAM" id="MobiDB-lite"/>
    </source>
</evidence>
<feature type="compositionally biased region" description="Low complexity" evidence="2">
    <location>
        <begin position="1236"/>
        <end position="1255"/>
    </location>
</feature>
<feature type="compositionally biased region" description="Basic and acidic residues" evidence="2">
    <location>
        <begin position="774"/>
        <end position="783"/>
    </location>
</feature>
<dbReference type="GO" id="GO:0000149">
    <property type="term" value="F:SNARE binding"/>
    <property type="evidence" value="ECO:0007669"/>
    <property type="project" value="TreeGrafter"/>
</dbReference>
<proteinExistence type="inferred from homology"/>
<comment type="similarity">
    <text evidence="1">Belongs to the UPF0507 family.</text>
</comment>
<gene>
    <name evidence="4" type="ORF">BGZ80_002530</name>
</gene>
<feature type="compositionally biased region" description="Basic and acidic residues" evidence="2">
    <location>
        <begin position="1334"/>
        <end position="1343"/>
    </location>
</feature>
<feature type="compositionally biased region" description="Low complexity" evidence="2">
    <location>
        <begin position="788"/>
        <end position="800"/>
    </location>
</feature>
<dbReference type="Proteomes" id="UP000703661">
    <property type="component" value="Unassembled WGS sequence"/>
</dbReference>
<dbReference type="InterPro" id="IPR003123">
    <property type="entry name" value="VPS9"/>
</dbReference>
<evidence type="ECO:0000313" key="4">
    <source>
        <dbReference type="EMBL" id="KAG0009299.1"/>
    </source>
</evidence>
<feature type="compositionally biased region" description="Low complexity" evidence="2">
    <location>
        <begin position="129"/>
        <end position="144"/>
    </location>
</feature>
<dbReference type="InterPro" id="IPR037191">
    <property type="entry name" value="VPS9_dom_sf"/>
</dbReference>
<feature type="compositionally biased region" description="Acidic residues" evidence="2">
    <location>
        <begin position="526"/>
        <end position="547"/>
    </location>
</feature>
<protein>
    <recommendedName>
        <fullName evidence="3">VPS9 domain-containing protein</fullName>
    </recommendedName>
</protein>
<dbReference type="GO" id="GO:0097422">
    <property type="term" value="C:tubular endosome"/>
    <property type="evidence" value="ECO:0007669"/>
    <property type="project" value="TreeGrafter"/>
</dbReference>
<dbReference type="PANTHER" id="PTHR24170">
    <property type="entry name" value="ANKYRIN REPEAT DOMAIN-CONTAINING PROTEIN 27"/>
    <property type="match status" value="1"/>
</dbReference>
<dbReference type="GO" id="GO:0005769">
    <property type="term" value="C:early endosome"/>
    <property type="evidence" value="ECO:0007669"/>
    <property type="project" value="TreeGrafter"/>
</dbReference>
<feature type="compositionally biased region" description="Low complexity" evidence="2">
    <location>
        <begin position="1288"/>
        <end position="1305"/>
    </location>
</feature>
<feature type="compositionally biased region" description="Polar residues" evidence="2">
    <location>
        <begin position="708"/>
        <end position="730"/>
    </location>
</feature>
<feature type="region of interest" description="Disordered" evidence="2">
    <location>
        <begin position="101"/>
        <end position="164"/>
    </location>
</feature>
<feature type="region of interest" description="Disordered" evidence="2">
    <location>
        <begin position="1068"/>
        <end position="1114"/>
    </location>
</feature>
<dbReference type="GO" id="GO:0030133">
    <property type="term" value="C:transport vesicle"/>
    <property type="evidence" value="ECO:0007669"/>
    <property type="project" value="TreeGrafter"/>
</dbReference>
<feature type="region of interest" description="Disordered" evidence="2">
    <location>
        <begin position="706"/>
        <end position="848"/>
    </location>
</feature>
<feature type="region of interest" description="Disordered" evidence="2">
    <location>
        <begin position="1334"/>
        <end position="1355"/>
    </location>
</feature>
<reference evidence="4" key="1">
    <citation type="journal article" date="2020" name="Fungal Divers.">
        <title>Resolving the Mortierellaceae phylogeny through synthesis of multi-gene phylogenetics and phylogenomics.</title>
        <authorList>
            <person name="Vandepol N."/>
            <person name="Liber J."/>
            <person name="Desiro A."/>
            <person name="Na H."/>
            <person name="Kennedy M."/>
            <person name="Barry K."/>
            <person name="Grigoriev I.V."/>
            <person name="Miller A.N."/>
            <person name="O'Donnell K."/>
            <person name="Stajich J.E."/>
            <person name="Bonito G."/>
        </authorList>
    </citation>
    <scope>NUCLEOTIDE SEQUENCE</scope>
    <source>
        <strain evidence="4">NRRL 2769</strain>
    </source>
</reference>
<comment type="caution">
    <text evidence="4">The sequence shown here is derived from an EMBL/GenBank/DDBJ whole genome shotgun (WGS) entry which is preliminary data.</text>
</comment>
<dbReference type="GO" id="GO:0005085">
    <property type="term" value="F:guanyl-nucleotide exchange factor activity"/>
    <property type="evidence" value="ECO:0007669"/>
    <property type="project" value="TreeGrafter"/>
</dbReference>
<name>A0A9P6SX25_9FUNG</name>
<feature type="compositionally biased region" description="Low complexity" evidence="2">
    <location>
        <begin position="1039"/>
        <end position="1052"/>
    </location>
</feature>
<evidence type="ECO:0000313" key="5">
    <source>
        <dbReference type="Proteomes" id="UP000703661"/>
    </source>
</evidence>
<feature type="region of interest" description="Disordered" evidence="2">
    <location>
        <begin position="516"/>
        <end position="550"/>
    </location>
</feature>
<accession>A0A9P6SX25</accession>
<dbReference type="Pfam" id="PF02204">
    <property type="entry name" value="VPS9"/>
    <property type="match status" value="1"/>
</dbReference>
<feature type="compositionally biased region" description="Low complexity" evidence="2">
    <location>
        <begin position="1094"/>
        <end position="1114"/>
    </location>
</feature>
<evidence type="ECO:0000256" key="1">
    <source>
        <dbReference type="ARBA" id="ARBA00007428"/>
    </source>
</evidence>
<feature type="compositionally biased region" description="Low complexity" evidence="2">
    <location>
        <begin position="953"/>
        <end position="963"/>
    </location>
</feature>
<keyword evidence="5" id="KW-1185">Reference proteome</keyword>
<feature type="compositionally biased region" description="Polar residues" evidence="2">
    <location>
        <begin position="151"/>
        <end position="164"/>
    </location>
</feature>
<sequence>MSASTKKSSGFTTKTPGRRTKRTSAHSISSTITNSGMPASRRVSCADTASQNSATFIDDQDVEVDENSFYIHLQKMQDRFQAQQEPGWLRTQHAILQAKHRLPGSGSPQPDQRGSFGGKKPGLFTRIHSGSSSPNSSDYSSSPSFHLGPQHSRQSNHGGVSSQRHQPILPLNCFQPGNVICVPRERTLGGLVFHKTFVDTHILTPSPYYQAQYLTLDHKVVEIDRDYVREISGFSHPRSVQILGEEMVYNGASKKPTRVLILERPLEGDGIVQARAIEGPMMPNLRQFTSDLAFIESFPELSRALRDFNNLCQEFENTYVYIRGFATHTLEKLRLIYEKAYRDCVGDSVKLQKILNQGVQAEQDCFAELMENIVLGKLYQKLFIHSLMPCYAERDVHLDDIIAKYHRYLFGVGSHRGIDGGACLAATDNPLLQEALKKLGLSEKWRNMRVDYALDGAAGLLRAWDRGDQDGSSPLSLSSQRIAAANLLQESEQERKRRQLRESLRVFVQDDKYKSGKRSLNFDPESHEDENETSNEDEGEEEEEEKVQDDLTANAVWNTPLEKAYCIKLVLDKIAIVAEDHLANGHGFGFVQKKRSQVSVTTDDFIPLLAIVIIQAKMMHLGSNMFYVQRFRINTPKPDLSFALVTFEATIEFLKKDPLGLLGTGQHTMSSSTSLGSGSRTYLHGSQSLLEGDKVSFSEEVQALPWGTPSQTGWGFSPPRASSETHTLEQPNPERSIHATLSESSPARPPFAIRPSDNSQQDQQRHARSASVNFDDRVRRVAQAEEAGSGSSNNSSWSRSPMLGPRFTSGANSPLALASPTYGVLSSPTESGSGPTARRPSHQLTHMPQRHSISNGQAHMIVHAQHNHYQNRFSLDQGRDSIGRSTLKPLPSPNLTPQLVVKPQIMLPPPPKTPPMSGQNTTGRARPMSMIAAGALASSGYSSSYGGSGAITSRRSFSSNQSSPATSPRLGPGIGSRQSNSRSNSLMSGPFPMVRANSMSTVITADELSDDINAMLKDTEQTESSSPVSPMSPWAQATMQPSPQSPLLSSSPALMESSALTELPAGLVVPQTPEGPKLSSNRSGATTPGRIRVSPSMTLSSISTPTTPSTFSSASGSALLESLNSNSQLASPSTSVSIATPASLVAGLSAIKPSPGHETATHPHSSTPLSAPGNVRSESNADEQTSARRHLPRLSLSLSHSSSAPSTAFCKTTVTAAATHATTSVDDLEPTSTVLATDPVTPPTSSSATASGRSSINHDGRSSSGARMKETSALHQKADSSKYAGYRSGSASHSSNHSTSSSKSYNSVGNNVIEHFSHGTALDFEQGFRDDLCLDPRNSDRRRGSATSLRDAKSMGSFQPEKVIMIWNQNPTGSFVDGHNGGGGGQRVGAVSAKRLTISGGDLLSSSHSSSSPYNYQRPFSPIASSFTIEDPQQRTREMMGDFLSELAKVEDGDVLVGNGRDGVMTRQ</sequence>
<dbReference type="PROSITE" id="PS51205">
    <property type="entry name" value="VPS9"/>
    <property type="match status" value="1"/>
</dbReference>
<feature type="region of interest" description="Disordered" evidence="2">
    <location>
        <begin position="1"/>
        <end position="46"/>
    </location>
</feature>
<dbReference type="PANTHER" id="PTHR24170:SF1">
    <property type="entry name" value="DOMAIN PROTEIN, PUTATIVE (AFU_ORTHOLOGUE AFUA_1G09870)-RELATED"/>
    <property type="match status" value="1"/>
</dbReference>
<dbReference type="GO" id="GO:0045022">
    <property type="term" value="P:early endosome to late endosome transport"/>
    <property type="evidence" value="ECO:0007669"/>
    <property type="project" value="TreeGrafter"/>
</dbReference>
<dbReference type="Gene3D" id="1.20.1050.80">
    <property type="entry name" value="VPS9 domain"/>
    <property type="match status" value="1"/>
</dbReference>
<dbReference type="InterPro" id="IPR051248">
    <property type="entry name" value="UPF0507/Ank_repeat_27"/>
</dbReference>
<dbReference type="EMBL" id="JAAAID010001629">
    <property type="protein sequence ID" value="KAG0009299.1"/>
    <property type="molecule type" value="Genomic_DNA"/>
</dbReference>
<dbReference type="GO" id="GO:0005770">
    <property type="term" value="C:late endosome"/>
    <property type="evidence" value="ECO:0007669"/>
    <property type="project" value="TreeGrafter"/>
</dbReference>
<feature type="region of interest" description="Disordered" evidence="2">
    <location>
        <begin position="1150"/>
        <end position="1190"/>
    </location>
</feature>
<feature type="region of interest" description="Disordered" evidence="2">
    <location>
        <begin position="952"/>
        <end position="992"/>
    </location>
</feature>
<feature type="region of interest" description="Disordered" evidence="2">
    <location>
        <begin position="1019"/>
        <end position="1052"/>
    </location>
</feature>
<feature type="compositionally biased region" description="Polar residues" evidence="2">
    <location>
        <begin position="976"/>
        <end position="987"/>
    </location>
</feature>
<organism evidence="4 5">
    <name type="scientific">Entomortierella chlamydospora</name>
    <dbReference type="NCBI Taxonomy" id="101097"/>
    <lineage>
        <taxon>Eukaryota</taxon>
        <taxon>Fungi</taxon>
        <taxon>Fungi incertae sedis</taxon>
        <taxon>Mucoromycota</taxon>
        <taxon>Mortierellomycotina</taxon>
        <taxon>Mortierellomycetes</taxon>
        <taxon>Mortierellales</taxon>
        <taxon>Mortierellaceae</taxon>
        <taxon>Entomortierella</taxon>
    </lineage>
</organism>
<evidence type="ECO:0000259" key="3">
    <source>
        <dbReference type="PROSITE" id="PS51205"/>
    </source>
</evidence>
<feature type="compositionally biased region" description="Polar residues" evidence="2">
    <location>
        <begin position="25"/>
        <end position="37"/>
    </location>
</feature>
<dbReference type="SUPFAM" id="SSF109993">
    <property type="entry name" value="VPS9 domain"/>
    <property type="match status" value="1"/>
</dbReference>
<feature type="compositionally biased region" description="Low complexity" evidence="2">
    <location>
        <begin position="1"/>
        <end position="15"/>
    </location>
</feature>
<feature type="compositionally biased region" description="Polar residues" evidence="2">
    <location>
        <begin position="824"/>
        <end position="834"/>
    </location>
</feature>
<feature type="compositionally biased region" description="Basic and acidic residues" evidence="2">
    <location>
        <begin position="1256"/>
        <end position="1280"/>
    </location>
</feature>
<feature type="domain" description="VPS9" evidence="3">
    <location>
        <begin position="507"/>
        <end position="663"/>
    </location>
</feature>